<name>A0A6G0ZJJ7_APHCR</name>
<dbReference type="GO" id="GO:0017119">
    <property type="term" value="C:Golgi transport complex"/>
    <property type="evidence" value="ECO:0007669"/>
    <property type="project" value="InterPro"/>
</dbReference>
<dbReference type="GO" id="GO:0000139">
    <property type="term" value="C:Golgi membrane"/>
    <property type="evidence" value="ECO:0007669"/>
    <property type="project" value="UniProtKB-SubCell"/>
</dbReference>
<evidence type="ECO:0000256" key="9">
    <source>
        <dbReference type="SAM" id="Coils"/>
    </source>
</evidence>
<keyword evidence="7" id="KW-0472">Membrane</keyword>
<comment type="similarity">
    <text evidence="2">Belongs to the COG7 family.</text>
</comment>
<sequence>MIKYLDTFYIYIYEFIFQNITSFSEKDFSVVDWINNTLKDKPPDECREVIPSMLKKLQLCVEQVHEVLDETTTQVLSSLPKVVNDIEQFENQASNIQKKIVDLKQEINTVKTNTGESLLKLQLYDGIKCNMEVTKNALEEADNWSKLITDIEILMDNGEIDQVTNRLIRMQRSLAVLENNSDYEERKNQLEELKSKLEVILIPMINEAFENEKIDESKHYVNIFTDLEKQDQIIKYYLKCNKNRLRKEWSSKMYANEYSKNPLIFFESFYEALIECKKQQMILYKKLFNIEVLPEIESQLILSYGDLFNILELPMFELVDVSIKNHQEPLILLLDLFLVTEVFIKNIKNDSKISDSFNWDNILTSIYRPLIPQIVSYKEFEYEHSKKIINFELNKDDLVDVVQAFGQSQLTVFRASEEAKRRSAVLSHCVFPEMIFAINKMFSNVIEGGKEVLKKILVNIKPGENWNLFQICLKFLQSSGEFLRELYFVESEFKSCILTNEQRALNVSKYLLVEDKQIELKNVINLLKSDSDWKLFKESIQATEKLCSHIYQTFYKISFRPISFYLEQLEKVKFSKETSDAHRLSPREYITQIGQYLITLPQHVEPFLVRDNEAVTVVLNISDRRYTDASLEESFTNVLLRILARNTCDVYVEQIQSLRELNNLAAQQLAADIEYLGYVLEELGVQLNETTVQIMDLLRLESDEYIMKSSSIAASKVAAVIAKIRNIR</sequence>
<comment type="caution">
    <text evidence="10">The sequence shown here is derived from an EMBL/GenBank/DDBJ whole genome shotgun (WGS) entry which is preliminary data.</text>
</comment>
<evidence type="ECO:0000256" key="2">
    <source>
        <dbReference type="ARBA" id="ARBA00005831"/>
    </source>
</evidence>
<evidence type="ECO:0000256" key="5">
    <source>
        <dbReference type="ARBA" id="ARBA00022927"/>
    </source>
</evidence>
<keyword evidence="9" id="KW-0175">Coiled coil</keyword>
<gene>
    <name evidence="10" type="ORF">FWK35_00001290</name>
</gene>
<dbReference type="InterPro" id="IPR019335">
    <property type="entry name" value="COG7"/>
</dbReference>
<dbReference type="OrthoDB" id="245173at2759"/>
<dbReference type="PANTHER" id="PTHR21443">
    <property type="entry name" value="CONSERVED OLIGOMERIC GOLGI COMPLEX COMPONENT 7"/>
    <property type="match status" value="1"/>
</dbReference>
<evidence type="ECO:0000256" key="8">
    <source>
        <dbReference type="ARBA" id="ARBA00031345"/>
    </source>
</evidence>
<evidence type="ECO:0000256" key="7">
    <source>
        <dbReference type="ARBA" id="ARBA00023136"/>
    </source>
</evidence>
<keyword evidence="4" id="KW-0813">Transport</keyword>
<dbReference type="GO" id="GO:0006886">
    <property type="term" value="P:intracellular protein transport"/>
    <property type="evidence" value="ECO:0007669"/>
    <property type="project" value="InterPro"/>
</dbReference>
<evidence type="ECO:0000313" key="11">
    <source>
        <dbReference type="Proteomes" id="UP000478052"/>
    </source>
</evidence>
<evidence type="ECO:0000256" key="6">
    <source>
        <dbReference type="ARBA" id="ARBA00023034"/>
    </source>
</evidence>
<reference evidence="10 11" key="1">
    <citation type="submission" date="2019-08" db="EMBL/GenBank/DDBJ databases">
        <title>Whole genome of Aphis craccivora.</title>
        <authorList>
            <person name="Voronova N.V."/>
            <person name="Shulinski R.S."/>
            <person name="Bandarenka Y.V."/>
            <person name="Zhorov D.G."/>
            <person name="Warner D."/>
        </authorList>
    </citation>
    <scope>NUCLEOTIDE SEQUENCE [LARGE SCALE GENOMIC DNA]</scope>
    <source>
        <strain evidence="10">180601</strain>
        <tissue evidence="10">Whole Body</tissue>
    </source>
</reference>
<proteinExistence type="inferred from homology"/>
<feature type="coiled-coil region" evidence="9">
    <location>
        <begin position="79"/>
        <end position="113"/>
    </location>
</feature>
<dbReference type="AlphaFoldDB" id="A0A6G0ZJJ7"/>
<protein>
    <recommendedName>
        <fullName evidence="3">Conserved oligomeric Golgi complex subunit 7</fullName>
    </recommendedName>
    <alternativeName>
        <fullName evidence="8">Component of oligomeric Golgi complex 7</fullName>
    </alternativeName>
</protein>
<keyword evidence="6" id="KW-0333">Golgi apparatus</keyword>
<keyword evidence="11" id="KW-1185">Reference proteome</keyword>
<accession>A0A6G0ZJJ7</accession>
<keyword evidence="5" id="KW-0653">Protein transport</keyword>
<evidence type="ECO:0000256" key="1">
    <source>
        <dbReference type="ARBA" id="ARBA00004395"/>
    </source>
</evidence>
<comment type="subcellular location">
    <subcellularLocation>
        <location evidence="1">Golgi apparatus membrane</location>
        <topology evidence="1">Peripheral membrane protein</topology>
    </subcellularLocation>
</comment>
<organism evidence="10 11">
    <name type="scientific">Aphis craccivora</name>
    <name type="common">Cowpea aphid</name>
    <dbReference type="NCBI Taxonomy" id="307492"/>
    <lineage>
        <taxon>Eukaryota</taxon>
        <taxon>Metazoa</taxon>
        <taxon>Ecdysozoa</taxon>
        <taxon>Arthropoda</taxon>
        <taxon>Hexapoda</taxon>
        <taxon>Insecta</taxon>
        <taxon>Pterygota</taxon>
        <taxon>Neoptera</taxon>
        <taxon>Paraneoptera</taxon>
        <taxon>Hemiptera</taxon>
        <taxon>Sternorrhyncha</taxon>
        <taxon>Aphidomorpha</taxon>
        <taxon>Aphidoidea</taxon>
        <taxon>Aphididae</taxon>
        <taxon>Aphidini</taxon>
        <taxon>Aphis</taxon>
        <taxon>Aphis</taxon>
    </lineage>
</organism>
<feature type="coiled-coil region" evidence="9">
    <location>
        <begin position="160"/>
        <end position="200"/>
    </location>
</feature>
<dbReference type="Pfam" id="PF10191">
    <property type="entry name" value="COG7"/>
    <property type="match status" value="2"/>
</dbReference>
<dbReference type="PANTHER" id="PTHR21443:SF0">
    <property type="entry name" value="CONSERVED OLIGOMERIC GOLGI COMPLEX SUBUNIT 7"/>
    <property type="match status" value="1"/>
</dbReference>
<dbReference type="GO" id="GO:0007030">
    <property type="term" value="P:Golgi organization"/>
    <property type="evidence" value="ECO:0007669"/>
    <property type="project" value="TreeGrafter"/>
</dbReference>
<dbReference type="Proteomes" id="UP000478052">
    <property type="component" value="Unassembled WGS sequence"/>
</dbReference>
<dbReference type="EMBL" id="VUJU01000386">
    <property type="protein sequence ID" value="KAF0770783.1"/>
    <property type="molecule type" value="Genomic_DNA"/>
</dbReference>
<evidence type="ECO:0000256" key="3">
    <source>
        <dbReference type="ARBA" id="ARBA00020984"/>
    </source>
</evidence>
<dbReference type="GO" id="GO:0006890">
    <property type="term" value="P:retrograde vesicle-mediated transport, Golgi to endoplasmic reticulum"/>
    <property type="evidence" value="ECO:0007669"/>
    <property type="project" value="TreeGrafter"/>
</dbReference>
<evidence type="ECO:0000313" key="10">
    <source>
        <dbReference type="EMBL" id="KAF0770783.1"/>
    </source>
</evidence>
<evidence type="ECO:0000256" key="4">
    <source>
        <dbReference type="ARBA" id="ARBA00022448"/>
    </source>
</evidence>